<name>A0A937W3K6_UNCTE</name>
<organism evidence="2 3">
    <name type="scientific">Tectimicrobiota bacterium</name>
    <dbReference type="NCBI Taxonomy" id="2528274"/>
    <lineage>
        <taxon>Bacteria</taxon>
        <taxon>Pseudomonadati</taxon>
        <taxon>Nitrospinota/Tectimicrobiota group</taxon>
        <taxon>Candidatus Tectimicrobiota</taxon>
    </lineage>
</organism>
<gene>
    <name evidence="2" type="ORF">FJZ47_13245</name>
</gene>
<keyword evidence="1" id="KW-0732">Signal</keyword>
<dbReference type="Pfam" id="PF10048">
    <property type="entry name" value="DUF2282"/>
    <property type="match status" value="1"/>
</dbReference>
<reference evidence="2" key="1">
    <citation type="submission" date="2019-03" db="EMBL/GenBank/DDBJ databases">
        <title>Lake Tanganyika Metagenome-Assembled Genomes (MAGs).</title>
        <authorList>
            <person name="Tran P."/>
        </authorList>
    </citation>
    <scope>NUCLEOTIDE SEQUENCE</scope>
    <source>
        <strain evidence="2">K_DeepCast_65m_m2_066</strain>
    </source>
</reference>
<evidence type="ECO:0000313" key="3">
    <source>
        <dbReference type="Proteomes" id="UP000712673"/>
    </source>
</evidence>
<sequence>MKKTSFLVASALTAALSMPMFAQAGPASQPKFEAEKCYGVSKAGKNDCQTANSSCAGTSKKDNQGDAWLYVPAGTCDRLVGGTTKAKS</sequence>
<dbReference type="AlphaFoldDB" id="A0A937W3K6"/>
<dbReference type="EMBL" id="VGLS01000397">
    <property type="protein sequence ID" value="MBM3224754.1"/>
    <property type="molecule type" value="Genomic_DNA"/>
</dbReference>
<proteinExistence type="predicted"/>
<comment type="caution">
    <text evidence="2">The sequence shown here is derived from an EMBL/GenBank/DDBJ whole genome shotgun (WGS) entry which is preliminary data.</text>
</comment>
<dbReference type="InterPro" id="IPR018740">
    <property type="entry name" value="DUF2282_membr"/>
</dbReference>
<evidence type="ECO:0000313" key="2">
    <source>
        <dbReference type="EMBL" id="MBM3224754.1"/>
    </source>
</evidence>
<dbReference type="Proteomes" id="UP000712673">
    <property type="component" value="Unassembled WGS sequence"/>
</dbReference>
<evidence type="ECO:0000256" key="1">
    <source>
        <dbReference type="SAM" id="SignalP"/>
    </source>
</evidence>
<feature type="chain" id="PRO_5038127409" evidence="1">
    <location>
        <begin position="25"/>
        <end position="88"/>
    </location>
</feature>
<feature type="signal peptide" evidence="1">
    <location>
        <begin position="1"/>
        <end position="24"/>
    </location>
</feature>
<protein>
    <submittedName>
        <fullName evidence="2">DUF2282 domain-containing protein</fullName>
    </submittedName>
</protein>
<accession>A0A937W3K6</accession>